<reference evidence="2 3" key="1">
    <citation type="journal article" date="2019" name="Sci. Rep.">
        <title>Orb-weaving spider Araneus ventricosus genome elucidates the spidroin gene catalogue.</title>
        <authorList>
            <person name="Kono N."/>
            <person name="Nakamura H."/>
            <person name="Ohtoshi R."/>
            <person name="Moran D.A.P."/>
            <person name="Shinohara A."/>
            <person name="Yoshida Y."/>
            <person name="Fujiwara M."/>
            <person name="Mori M."/>
            <person name="Tomita M."/>
            <person name="Arakawa K."/>
        </authorList>
    </citation>
    <scope>NUCLEOTIDE SEQUENCE [LARGE SCALE GENOMIC DNA]</scope>
</reference>
<name>A0A4Y2NEH4_ARAVE</name>
<evidence type="ECO:0000313" key="3">
    <source>
        <dbReference type="Proteomes" id="UP000499080"/>
    </source>
</evidence>
<dbReference type="EMBL" id="BGPR01009001">
    <property type="protein sequence ID" value="GBN37353.1"/>
    <property type="molecule type" value="Genomic_DNA"/>
</dbReference>
<feature type="region of interest" description="Disordered" evidence="1">
    <location>
        <begin position="31"/>
        <end position="79"/>
    </location>
</feature>
<sequence length="79" mass="9001">MCSLPGGREKLVRQLSSSRDVITLIANRVSERREKRKRAKRTDVRMSDRNWAGREEKGHGHDVTVPNTKGKLRTFAAKA</sequence>
<organism evidence="2 3">
    <name type="scientific">Araneus ventricosus</name>
    <name type="common">Orbweaver spider</name>
    <name type="synonym">Epeira ventricosa</name>
    <dbReference type="NCBI Taxonomy" id="182803"/>
    <lineage>
        <taxon>Eukaryota</taxon>
        <taxon>Metazoa</taxon>
        <taxon>Ecdysozoa</taxon>
        <taxon>Arthropoda</taxon>
        <taxon>Chelicerata</taxon>
        <taxon>Arachnida</taxon>
        <taxon>Araneae</taxon>
        <taxon>Araneomorphae</taxon>
        <taxon>Entelegynae</taxon>
        <taxon>Araneoidea</taxon>
        <taxon>Araneidae</taxon>
        <taxon>Araneus</taxon>
    </lineage>
</organism>
<comment type="caution">
    <text evidence="2">The sequence shown here is derived from an EMBL/GenBank/DDBJ whole genome shotgun (WGS) entry which is preliminary data.</text>
</comment>
<protein>
    <submittedName>
        <fullName evidence="2">Uncharacterized protein</fullName>
    </submittedName>
</protein>
<keyword evidence="3" id="KW-1185">Reference proteome</keyword>
<gene>
    <name evidence="2" type="ORF">AVEN_1206_1</name>
</gene>
<accession>A0A4Y2NEH4</accession>
<evidence type="ECO:0000256" key="1">
    <source>
        <dbReference type="SAM" id="MobiDB-lite"/>
    </source>
</evidence>
<evidence type="ECO:0000313" key="2">
    <source>
        <dbReference type="EMBL" id="GBN37353.1"/>
    </source>
</evidence>
<dbReference type="AlphaFoldDB" id="A0A4Y2NEH4"/>
<dbReference type="Proteomes" id="UP000499080">
    <property type="component" value="Unassembled WGS sequence"/>
</dbReference>
<feature type="compositionally biased region" description="Basic and acidic residues" evidence="1">
    <location>
        <begin position="41"/>
        <end position="62"/>
    </location>
</feature>
<proteinExistence type="predicted"/>